<feature type="chain" id="PRO_5040928133" evidence="2">
    <location>
        <begin position="33"/>
        <end position="332"/>
    </location>
</feature>
<sequence length="332" mass="35924">MQDAARPTRRPLLGLAAASLASPFLHTGSARAAGFPDRPIRLIIPWAAGGSTDTQMRIMGEIASRHLGQPVVIENKPGARGTFAASILHSQAKPDGYTIGQIHAGVLSHPFMTRSATWDSVNDFTYILGITGYLSGLVVRADAPWQDWKSLMEHMRANPGSVSIGTSGVGGASHLVISQIFGREQVTYLHVPYRGVAETTTALLSGQVQAIADSSGWAPHVEAGRMRILAVWANERPKRFPDAPSIREFGIDVGGIAPYGLAGPKGMDPEVTRILHDAFKAALFDPQHLAVLERYDMPVLYMTGEDYRAWNAARIPVERELIRRLGISFEGG</sequence>
<evidence type="ECO:0000256" key="2">
    <source>
        <dbReference type="SAM" id="SignalP"/>
    </source>
</evidence>
<dbReference type="EMBL" id="JACOMF010000001">
    <property type="protein sequence ID" value="MBC4013993.1"/>
    <property type="molecule type" value="Genomic_DNA"/>
</dbReference>
<protein>
    <submittedName>
        <fullName evidence="3">Tripartite tricarboxylate transporter substrate binding protein</fullName>
    </submittedName>
</protein>
<gene>
    <name evidence="3" type="ORF">H7965_01545</name>
</gene>
<evidence type="ECO:0000256" key="1">
    <source>
        <dbReference type="ARBA" id="ARBA00006987"/>
    </source>
</evidence>
<dbReference type="CDD" id="cd07012">
    <property type="entry name" value="PBP2_Bug_TTT"/>
    <property type="match status" value="1"/>
</dbReference>
<keyword evidence="2" id="KW-0732">Signal</keyword>
<organism evidence="3 4">
    <name type="scientific">Siccirubricoccus deserti</name>
    <dbReference type="NCBI Taxonomy" id="2013562"/>
    <lineage>
        <taxon>Bacteria</taxon>
        <taxon>Pseudomonadati</taxon>
        <taxon>Pseudomonadota</taxon>
        <taxon>Alphaproteobacteria</taxon>
        <taxon>Acetobacterales</taxon>
        <taxon>Roseomonadaceae</taxon>
        <taxon>Siccirubricoccus</taxon>
    </lineage>
</organism>
<dbReference type="SUPFAM" id="SSF53850">
    <property type="entry name" value="Periplasmic binding protein-like II"/>
    <property type="match status" value="1"/>
</dbReference>
<dbReference type="Gene3D" id="3.40.190.150">
    <property type="entry name" value="Bordetella uptake gene, domain 1"/>
    <property type="match status" value="1"/>
</dbReference>
<dbReference type="RefSeq" id="WP_186768751.1">
    <property type="nucleotide sequence ID" value="NZ_JACOMF010000001.1"/>
</dbReference>
<name>A0A9X0UC48_9PROT</name>
<dbReference type="PANTHER" id="PTHR42928">
    <property type="entry name" value="TRICARBOXYLATE-BINDING PROTEIN"/>
    <property type="match status" value="1"/>
</dbReference>
<accession>A0A9X0UC48</accession>
<dbReference type="InterPro" id="IPR042100">
    <property type="entry name" value="Bug_dom1"/>
</dbReference>
<evidence type="ECO:0000313" key="4">
    <source>
        <dbReference type="Proteomes" id="UP000600101"/>
    </source>
</evidence>
<dbReference type="Gene3D" id="3.40.190.10">
    <property type="entry name" value="Periplasmic binding protein-like II"/>
    <property type="match status" value="1"/>
</dbReference>
<feature type="signal peptide" evidence="2">
    <location>
        <begin position="1"/>
        <end position="32"/>
    </location>
</feature>
<comment type="caution">
    <text evidence="3">The sequence shown here is derived from an EMBL/GenBank/DDBJ whole genome shotgun (WGS) entry which is preliminary data.</text>
</comment>
<evidence type="ECO:0000313" key="3">
    <source>
        <dbReference type="EMBL" id="MBC4013993.1"/>
    </source>
</evidence>
<dbReference type="Proteomes" id="UP000600101">
    <property type="component" value="Unassembled WGS sequence"/>
</dbReference>
<dbReference type="AlphaFoldDB" id="A0A9X0UC48"/>
<dbReference type="PIRSF" id="PIRSF017082">
    <property type="entry name" value="YflP"/>
    <property type="match status" value="1"/>
</dbReference>
<reference evidence="3" key="1">
    <citation type="submission" date="2020-08" db="EMBL/GenBank/DDBJ databases">
        <authorList>
            <person name="Hu Y."/>
            <person name="Nguyen S.V."/>
            <person name="Li F."/>
            <person name="Fanning S."/>
        </authorList>
    </citation>
    <scope>NUCLEOTIDE SEQUENCE</scope>
    <source>
        <strain evidence="3">SYSU D8009</strain>
    </source>
</reference>
<proteinExistence type="inferred from homology"/>
<keyword evidence="4" id="KW-1185">Reference proteome</keyword>
<dbReference type="PANTHER" id="PTHR42928:SF5">
    <property type="entry name" value="BLR1237 PROTEIN"/>
    <property type="match status" value="1"/>
</dbReference>
<dbReference type="InterPro" id="IPR005064">
    <property type="entry name" value="BUG"/>
</dbReference>
<dbReference type="Pfam" id="PF03401">
    <property type="entry name" value="TctC"/>
    <property type="match status" value="1"/>
</dbReference>
<comment type="similarity">
    <text evidence="1">Belongs to the UPF0065 (bug) family.</text>
</comment>